<evidence type="ECO:0000256" key="13">
    <source>
        <dbReference type="ARBA" id="ARBA00023136"/>
    </source>
</evidence>
<dbReference type="NCBIfam" id="TIGR00317">
    <property type="entry name" value="cobS"/>
    <property type="match status" value="1"/>
</dbReference>
<keyword evidence="9 19" id="KW-0808">Transferase</keyword>
<dbReference type="GO" id="GO:0005886">
    <property type="term" value="C:plasma membrane"/>
    <property type="evidence" value="ECO:0007669"/>
    <property type="project" value="UniProtKB-SubCell"/>
</dbReference>
<evidence type="ECO:0000256" key="10">
    <source>
        <dbReference type="ARBA" id="ARBA00022692"/>
    </source>
</evidence>
<dbReference type="PANTHER" id="PTHR34148">
    <property type="entry name" value="ADENOSYLCOBINAMIDE-GDP RIBAZOLETRANSFERASE"/>
    <property type="match status" value="1"/>
</dbReference>
<reference evidence="20 21" key="1">
    <citation type="journal article" date="2014" name="BMC Genomics">
        <title>Architecture and functions of a multipartite genome of the methylotrophic bacterium Paracoccus aminophilus JCM 7686, containing primary and secondary chromids.</title>
        <authorList>
            <person name="Dziewit L."/>
            <person name="Czarnecki J."/>
            <person name="Wibberg D."/>
            <person name="Radlinska M."/>
            <person name="Mrozek P."/>
            <person name="Szymczak M."/>
            <person name="Schluter A."/>
            <person name="Puhler A."/>
            <person name="Bartosik D."/>
        </authorList>
    </citation>
    <scope>NUCLEOTIDE SEQUENCE [LARGE SCALE GENOMIC DNA]</scope>
    <source>
        <strain evidence="20">JCM 7686</strain>
    </source>
</reference>
<feature type="transmembrane region" description="Helical" evidence="19">
    <location>
        <begin position="179"/>
        <end position="196"/>
    </location>
</feature>
<keyword evidence="8 19" id="KW-0169">Cobalamin biosynthesis</keyword>
<comment type="subcellular location">
    <subcellularLocation>
        <location evidence="2 19">Cell membrane</location>
        <topology evidence="2 19">Multi-pass membrane protein</topology>
    </subcellularLocation>
</comment>
<evidence type="ECO:0000256" key="3">
    <source>
        <dbReference type="ARBA" id="ARBA00004663"/>
    </source>
</evidence>
<protein>
    <recommendedName>
        <fullName evidence="6 19">Adenosylcobinamide-GDP ribazoletransferase</fullName>
        <ecNumber evidence="5 19">2.7.8.26</ecNumber>
    </recommendedName>
    <alternativeName>
        <fullName evidence="16 19">Cobalamin synthase</fullName>
    </alternativeName>
    <alternativeName>
        <fullName evidence="15 19">Cobalamin-5'-phosphate synthase</fullName>
    </alternativeName>
</protein>
<keyword evidence="21" id="KW-1185">Reference proteome</keyword>
<evidence type="ECO:0000256" key="17">
    <source>
        <dbReference type="ARBA" id="ARBA00048623"/>
    </source>
</evidence>
<feature type="transmembrane region" description="Helical" evidence="19">
    <location>
        <begin position="50"/>
        <end position="77"/>
    </location>
</feature>
<dbReference type="GO" id="GO:0008818">
    <property type="term" value="F:cobalamin 5'-phosphate synthase activity"/>
    <property type="evidence" value="ECO:0007669"/>
    <property type="project" value="UniProtKB-UniRule"/>
</dbReference>
<evidence type="ECO:0000256" key="8">
    <source>
        <dbReference type="ARBA" id="ARBA00022573"/>
    </source>
</evidence>
<evidence type="ECO:0000256" key="18">
    <source>
        <dbReference type="ARBA" id="ARBA00049504"/>
    </source>
</evidence>
<name>S5XTZ9_PARAH</name>
<dbReference type="PANTHER" id="PTHR34148:SF1">
    <property type="entry name" value="ADENOSYLCOBINAMIDE-GDP RIBAZOLETRANSFERASE"/>
    <property type="match status" value="1"/>
</dbReference>
<gene>
    <name evidence="19" type="primary">cobS</name>
    <name evidence="20" type="ORF">JCM7686_1551</name>
</gene>
<evidence type="ECO:0000313" key="21">
    <source>
        <dbReference type="Proteomes" id="UP000015480"/>
    </source>
</evidence>
<dbReference type="PATRIC" id="fig|1367847.3.peg.1526"/>
<dbReference type="EC" id="2.7.8.26" evidence="5 19"/>
<feature type="transmembrane region" description="Helical" evidence="19">
    <location>
        <begin position="136"/>
        <end position="158"/>
    </location>
</feature>
<evidence type="ECO:0000256" key="7">
    <source>
        <dbReference type="ARBA" id="ARBA00022475"/>
    </source>
</evidence>
<evidence type="ECO:0000256" key="4">
    <source>
        <dbReference type="ARBA" id="ARBA00010561"/>
    </source>
</evidence>
<comment type="pathway">
    <text evidence="3 19">Cofactor biosynthesis; adenosylcobalamin biosynthesis; adenosylcobalamin from cob(II)yrinate a,c-diamide: step 7/7.</text>
</comment>
<evidence type="ECO:0000256" key="15">
    <source>
        <dbReference type="ARBA" id="ARBA00032605"/>
    </source>
</evidence>
<evidence type="ECO:0000256" key="6">
    <source>
        <dbReference type="ARBA" id="ARBA00015850"/>
    </source>
</evidence>
<dbReference type="GO" id="GO:0051073">
    <property type="term" value="F:adenosylcobinamide-GDP ribazoletransferase activity"/>
    <property type="evidence" value="ECO:0007669"/>
    <property type="project" value="UniProtKB-UniRule"/>
</dbReference>
<evidence type="ECO:0000256" key="14">
    <source>
        <dbReference type="ARBA" id="ARBA00025228"/>
    </source>
</evidence>
<dbReference type="HAMAP" id="MF_00719">
    <property type="entry name" value="CobS"/>
    <property type="match status" value="1"/>
</dbReference>
<sequence length="258" mass="26244">MRNALAEAVLALVWLTRLPLGRFLPAHPPPLARAAWAFPLVGLVIGAGAGLVYGVALWLGLTPVLAALLAVGVQIWLTGGLHEDGLADLADGLGGRDPARRLEIMRDSRIGSYGALTLGLVTALRVAALASLAPVAAVAALLVIPALSRAGMVTAMALMKPARTDGLGKSAGQPNAMGVVLAQTSALALCAVASLSGAWPGLWPFLAVIFGCAFAQLYVKRMAYQKLGGATGDVFGAIQQSGEVGALLALVAAMAEKL</sequence>
<dbReference type="HOGENOM" id="CLU_057426_1_0_5"/>
<comment type="cofactor">
    <cofactor evidence="1 19">
        <name>Mg(2+)</name>
        <dbReference type="ChEBI" id="CHEBI:18420"/>
    </cofactor>
</comment>
<proteinExistence type="inferred from homology"/>
<comment type="catalytic activity">
    <reaction evidence="17 19">
        <text>alpha-ribazole + adenosylcob(III)inamide-GDP = adenosylcob(III)alamin + GMP + H(+)</text>
        <dbReference type="Rhea" id="RHEA:16049"/>
        <dbReference type="ChEBI" id="CHEBI:10329"/>
        <dbReference type="ChEBI" id="CHEBI:15378"/>
        <dbReference type="ChEBI" id="CHEBI:18408"/>
        <dbReference type="ChEBI" id="CHEBI:58115"/>
        <dbReference type="ChEBI" id="CHEBI:60487"/>
        <dbReference type="EC" id="2.7.8.26"/>
    </reaction>
</comment>
<dbReference type="RefSeq" id="WP_020950290.1">
    <property type="nucleotide sequence ID" value="NC_022041.1"/>
</dbReference>
<organism evidence="20 21">
    <name type="scientific">Paracoccus aminophilus JCM 7686</name>
    <dbReference type="NCBI Taxonomy" id="1367847"/>
    <lineage>
        <taxon>Bacteria</taxon>
        <taxon>Pseudomonadati</taxon>
        <taxon>Pseudomonadota</taxon>
        <taxon>Alphaproteobacteria</taxon>
        <taxon>Rhodobacterales</taxon>
        <taxon>Paracoccaceae</taxon>
        <taxon>Paracoccus</taxon>
    </lineage>
</organism>
<dbReference type="STRING" id="1367847.JCM7686_1551"/>
<evidence type="ECO:0000256" key="9">
    <source>
        <dbReference type="ARBA" id="ARBA00022679"/>
    </source>
</evidence>
<dbReference type="Pfam" id="PF02654">
    <property type="entry name" value="CobS"/>
    <property type="match status" value="1"/>
</dbReference>
<evidence type="ECO:0000256" key="5">
    <source>
        <dbReference type="ARBA" id="ARBA00013200"/>
    </source>
</evidence>
<evidence type="ECO:0000256" key="19">
    <source>
        <dbReference type="HAMAP-Rule" id="MF_00719"/>
    </source>
</evidence>
<evidence type="ECO:0000256" key="16">
    <source>
        <dbReference type="ARBA" id="ARBA00032853"/>
    </source>
</evidence>
<dbReference type="InterPro" id="IPR003805">
    <property type="entry name" value="CobS"/>
</dbReference>
<comment type="catalytic activity">
    <reaction evidence="18 19">
        <text>alpha-ribazole 5'-phosphate + adenosylcob(III)inamide-GDP = adenosylcob(III)alamin 5'-phosphate + GMP + H(+)</text>
        <dbReference type="Rhea" id="RHEA:23560"/>
        <dbReference type="ChEBI" id="CHEBI:15378"/>
        <dbReference type="ChEBI" id="CHEBI:57918"/>
        <dbReference type="ChEBI" id="CHEBI:58115"/>
        <dbReference type="ChEBI" id="CHEBI:60487"/>
        <dbReference type="ChEBI" id="CHEBI:60493"/>
        <dbReference type="EC" id="2.7.8.26"/>
    </reaction>
</comment>
<comment type="similarity">
    <text evidence="4 19">Belongs to the CobS family.</text>
</comment>
<keyword evidence="12 19" id="KW-1133">Transmembrane helix</keyword>
<accession>S5XTZ9</accession>
<feature type="transmembrane region" description="Helical" evidence="19">
    <location>
        <begin position="202"/>
        <end position="219"/>
    </location>
</feature>
<keyword evidence="10 19" id="KW-0812">Transmembrane</keyword>
<dbReference type="KEGG" id="pami:JCM7686_1551"/>
<dbReference type="eggNOG" id="COG0368">
    <property type="taxonomic scope" value="Bacteria"/>
</dbReference>
<keyword evidence="7 19" id="KW-1003">Cell membrane</keyword>
<dbReference type="OrthoDB" id="9794626at2"/>
<dbReference type="Proteomes" id="UP000015480">
    <property type="component" value="Chromosome"/>
</dbReference>
<evidence type="ECO:0000256" key="2">
    <source>
        <dbReference type="ARBA" id="ARBA00004651"/>
    </source>
</evidence>
<dbReference type="EMBL" id="CP006650">
    <property type="protein sequence ID" value="AGT08652.1"/>
    <property type="molecule type" value="Genomic_DNA"/>
</dbReference>
<evidence type="ECO:0000256" key="12">
    <source>
        <dbReference type="ARBA" id="ARBA00022989"/>
    </source>
</evidence>
<dbReference type="AlphaFoldDB" id="S5XTZ9"/>
<evidence type="ECO:0000313" key="20">
    <source>
        <dbReference type="EMBL" id="AGT08652.1"/>
    </source>
</evidence>
<keyword evidence="13 19" id="KW-0472">Membrane</keyword>
<dbReference type="UniPathway" id="UPA00148">
    <property type="reaction ID" value="UER00238"/>
</dbReference>
<evidence type="ECO:0000256" key="1">
    <source>
        <dbReference type="ARBA" id="ARBA00001946"/>
    </source>
</evidence>
<dbReference type="GO" id="GO:0009236">
    <property type="term" value="P:cobalamin biosynthetic process"/>
    <property type="evidence" value="ECO:0007669"/>
    <property type="project" value="UniProtKB-UniRule"/>
</dbReference>
<evidence type="ECO:0000256" key="11">
    <source>
        <dbReference type="ARBA" id="ARBA00022842"/>
    </source>
</evidence>
<keyword evidence="11 19" id="KW-0460">Magnesium</keyword>
<comment type="function">
    <text evidence="14 19">Joins adenosylcobinamide-GDP and alpha-ribazole to generate adenosylcobalamin (Ado-cobalamin). Also synthesizes adenosylcobalamin 5'-phosphate from adenosylcobinamide-GDP and alpha-ribazole 5'-phosphate.</text>
</comment>